<dbReference type="GO" id="GO:0016746">
    <property type="term" value="F:acyltransferase activity"/>
    <property type="evidence" value="ECO:0007669"/>
    <property type="project" value="UniProtKB-KW"/>
</dbReference>
<reference evidence="3" key="1">
    <citation type="journal article" date="2019" name="Int. J. Syst. Evol. Microbiol.">
        <title>The Global Catalogue of Microorganisms (GCM) 10K type strain sequencing project: providing services to taxonomists for standard genome sequencing and annotation.</title>
        <authorList>
            <consortium name="The Broad Institute Genomics Platform"/>
            <consortium name="The Broad Institute Genome Sequencing Center for Infectious Disease"/>
            <person name="Wu L."/>
            <person name="Ma J."/>
        </authorList>
    </citation>
    <scope>NUCLEOTIDE SEQUENCE [LARGE SCALE GENOMIC DNA]</scope>
    <source>
        <strain evidence="3">KCTC 42899</strain>
    </source>
</reference>
<dbReference type="Gene3D" id="3.40.630.30">
    <property type="match status" value="1"/>
</dbReference>
<dbReference type="RefSeq" id="WP_377744545.1">
    <property type="nucleotide sequence ID" value="NZ_JBHRXJ010000007.1"/>
</dbReference>
<dbReference type="InterPro" id="IPR000182">
    <property type="entry name" value="GNAT_dom"/>
</dbReference>
<dbReference type="InterPro" id="IPR016181">
    <property type="entry name" value="Acyl_CoA_acyltransferase"/>
</dbReference>
<dbReference type="PROSITE" id="PS51186">
    <property type="entry name" value="GNAT"/>
    <property type="match status" value="1"/>
</dbReference>
<dbReference type="EMBL" id="JBHRXJ010000007">
    <property type="protein sequence ID" value="MFC3528749.1"/>
    <property type="molecule type" value="Genomic_DNA"/>
</dbReference>
<evidence type="ECO:0000259" key="1">
    <source>
        <dbReference type="PROSITE" id="PS51186"/>
    </source>
</evidence>
<dbReference type="SUPFAM" id="SSF55729">
    <property type="entry name" value="Acyl-CoA N-acyltransferases (Nat)"/>
    <property type="match status" value="1"/>
</dbReference>
<protein>
    <submittedName>
        <fullName evidence="2">GNAT family N-acetyltransferase</fullName>
        <ecNumber evidence="2">2.3.-.-</ecNumber>
    </submittedName>
</protein>
<dbReference type="InterPro" id="IPR051531">
    <property type="entry name" value="N-acetyltransferase"/>
</dbReference>
<dbReference type="Pfam" id="PF13302">
    <property type="entry name" value="Acetyltransf_3"/>
    <property type="match status" value="1"/>
</dbReference>
<organism evidence="2 3">
    <name type="scientific">Paracoccus mangrovi</name>
    <dbReference type="NCBI Taxonomy" id="1715645"/>
    <lineage>
        <taxon>Bacteria</taxon>
        <taxon>Pseudomonadati</taxon>
        <taxon>Pseudomonadota</taxon>
        <taxon>Alphaproteobacteria</taxon>
        <taxon>Rhodobacterales</taxon>
        <taxon>Paracoccaceae</taxon>
        <taxon>Paracoccus</taxon>
    </lineage>
</organism>
<sequence>MDNLQTSRITLRPFVAADATQAFACMSERLSPYTAWQPPRSRAEFRRIWEGWIEGARAGTELCMTARHTETRKFIGLAGLKRITSGRPEIGIWVRTELQGRGHGLEMVQALIRRGSGRFSPDHFRYPVALDNRPSRRIAERLGGTIVGRYRTDIYDGVIYAIPPLT</sequence>
<evidence type="ECO:0000313" key="2">
    <source>
        <dbReference type="EMBL" id="MFC3528749.1"/>
    </source>
</evidence>
<gene>
    <name evidence="2" type="ORF">ACFOMH_11225</name>
</gene>
<dbReference type="EC" id="2.3.-.-" evidence="2"/>
<comment type="caution">
    <text evidence="2">The sequence shown here is derived from an EMBL/GenBank/DDBJ whole genome shotgun (WGS) entry which is preliminary data.</text>
</comment>
<name>A0ABV7R5X1_9RHOB</name>
<keyword evidence="2" id="KW-0012">Acyltransferase</keyword>
<keyword evidence="2" id="KW-0808">Transferase</keyword>
<feature type="domain" description="N-acetyltransferase" evidence="1">
    <location>
        <begin position="9"/>
        <end position="166"/>
    </location>
</feature>
<evidence type="ECO:0000313" key="3">
    <source>
        <dbReference type="Proteomes" id="UP001595721"/>
    </source>
</evidence>
<dbReference type="Proteomes" id="UP001595721">
    <property type="component" value="Unassembled WGS sequence"/>
</dbReference>
<dbReference type="PANTHER" id="PTHR43792">
    <property type="entry name" value="GNAT FAMILY, PUTATIVE (AFU_ORTHOLOGUE AFUA_3G00765)-RELATED-RELATED"/>
    <property type="match status" value="1"/>
</dbReference>
<keyword evidence="3" id="KW-1185">Reference proteome</keyword>
<accession>A0ABV7R5X1</accession>
<proteinExistence type="predicted"/>